<evidence type="ECO:0000256" key="1">
    <source>
        <dbReference type="SAM" id="Phobius"/>
    </source>
</evidence>
<gene>
    <name evidence="2" type="ORF">G3M99_14920</name>
</gene>
<keyword evidence="1" id="KW-0472">Membrane</keyword>
<dbReference type="Proteomes" id="UP000481872">
    <property type="component" value="Unassembled WGS sequence"/>
</dbReference>
<proteinExistence type="predicted"/>
<accession>A0A6M0H5W8</accession>
<feature type="transmembrane region" description="Helical" evidence="1">
    <location>
        <begin position="75"/>
        <end position="99"/>
    </location>
</feature>
<evidence type="ECO:0000313" key="3">
    <source>
        <dbReference type="Proteomes" id="UP000481872"/>
    </source>
</evidence>
<keyword evidence="3" id="KW-1185">Reference proteome</keyword>
<dbReference type="AlphaFoldDB" id="A0A6M0H5W8"/>
<organism evidence="2 3">
    <name type="scientific">Clostridium senegalense</name>
    <dbReference type="NCBI Taxonomy" id="1465809"/>
    <lineage>
        <taxon>Bacteria</taxon>
        <taxon>Bacillati</taxon>
        <taxon>Bacillota</taxon>
        <taxon>Clostridia</taxon>
        <taxon>Eubacteriales</taxon>
        <taxon>Clostridiaceae</taxon>
        <taxon>Clostridium</taxon>
    </lineage>
</organism>
<protein>
    <submittedName>
        <fullName evidence="2">Uncharacterized protein</fullName>
    </submittedName>
</protein>
<sequence length="100" mass="11273">MKKLVLFPIVSVILFSIVAFTSTFTLDSSKKDALITILYAILLIINILGLSITNKVKKTNKLNNEELKKVALCKIINIAFIIIQIPGIIVLVLNIYYFYL</sequence>
<comment type="caution">
    <text evidence="2">The sequence shown here is derived from an EMBL/GenBank/DDBJ whole genome shotgun (WGS) entry which is preliminary data.</text>
</comment>
<dbReference type="EMBL" id="JAAGPU010000033">
    <property type="protein sequence ID" value="NEU06116.1"/>
    <property type="molecule type" value="Genomic_DNA"/>
</dbReference>
<evidence type="ECO:0000313" key="2">
    <source>
        <dbReference type="EMBL" id="NEU06116.1"/>
    </source>
</evidence>
<dbReference type="RefSeq" id="WP_199870671.1">
    <property type="nucleotide sequence ID" value="NZ_JAAGPU010000033.1"/>
</dbReference>
<name>A0A6M0H5W8_9CLOT</name>
<keyword evidence="1" id="KW-1133">Transmembrane helix</keyword>
<reference evidence="2 3" key="1">
    <citation type="submission" date="2020-02" db="EMBL/GenBank/DDBJ databases">
        <title>Genome assembly of a novel Clostridium senegalense strain.</title>
        <authorList>
            <person name="Gupta T.B."/>
            <person name="Jauregui R."/>
            <person name="Maclean P."/>
            <person name="Nawarathana A."/>
            <person name="Brightwell G."/>
        </authorList>
    </citation>
    <scope>NUCLEOTIDE SEQUENCE [LARGE SCALE GENOMIC DNA]</scope>
    <source>
        <strain evidence="2 3">AGRFS4</strain>
    </source>
</reference>
<keyword evidence="1" id="KW-0812">Transmembrane</keyword>
<feature type="transmembrane region" description="Helical" evidence="1">
    <location>
        <begin position="33"/>
        <end position="54"/>
    </location>
</feature>